<dbReference type="RefSeq" id="WP_152211852.1">
    <property type="nucleotide sequence ID" value="NZ_WFLN01000004.1"/>
</dbReference>
<reference evidence="2 3" key="1">
    <citation type="submission" date="2019-10" db="EMBL/GenBank/DDBJ databases">
        <title>New genus of Silvanigrellaceae.</title>
        <authorList>
            <person name="Pitt A."/>
            <person name="Hahn M.W."/>
        </authorList>
    </citation>
    <scope>NUCLEOTIDE SEQUENCE [LARGE SCALE GENOMIC DNA]</scope>
    <source>
        <strain evidence="2 3">33A1-SZDP</strain>
    </source>
</reference>
<comment type="caution">
    <text evidence="2">The sequence shown here is derived from an EMBL/GenBank/DDBJ whole genome shotgun (WGS) entry which is preliminary data.</text>
</comment>
<keyword evidence="3" id="KW-1185">Reference proteome</keyword>
<sequence>MFLILLSSCVSLITLLILFFRVKNSKKRTIPSWFLGKKNKIIINNNIIFKKPPFIPFILILIVTTCFAYLYHPKESPKSSDLQSSSSLIWLDPSFSSKISRSADNFDANEEAEKILSFGFNNFGLETNFIIKNGIPEVNYKIISLKSKTDIKDFLEKENNKPTSPFHQSIHTEKINKLLKESPFFSEHKSRIIILSDGKFESLQGVLSLKKFFNFGSLKKSSPFQMSKENEIEIIPKELSLLWNEQSESSGQFIEFNSKLSNIPEEARPHFFINTIHSGDNAYKFLTSKKTKNELPLFIVCTDRFPGTIELDPFSSLRSLVNFFNNEFIEKSCIDNQLENIETSNAWKFRNPALWVVPLTEQIISLMNNDFKFWTPIGFDSNYDTLIYVGSANLNNETFEIKKSPVQLDTGTYPIPIYLLPPPPSAEIGHKIYGENLEYKGKFKTFFNAPDGTPLAWKTSSLPFFYLRTTTATPNGELGRSRRWTDFWFEVARTVKKSNLAFTKMTLDDVNKLQDSFEEAGISNINKFSEILDLKTLNFKISDNFTSGLYKIENGKNWILVNTVENESNQIYMTPEEFSQKFSGVTSIVKDKKEQKNTSQLLNMSIAILCTILLFWLWKKPIKSSLFFIIFFISFSTMNKIWAENFEEREQNSFSMPMFYNGKMPVHNVDPENIPFKIAWCAKDIPKNVEENYAKFRNVLIRRGTINLPKNLKADSCKSGEAEIWWTDNLSILSRKSLIEHISNGGIFIIEGAKSFPPMLSELTDLGTGIDWESPPKRGMFYRSFYLLQTLNGCLNDSTKVLMLKKKINAQAPFALITDARFFSSGEDCFKNNSDYKIRSFINIMYSFLTTDYKEDQLQLPEILNRIRNLGLEP</sequence>
<dbReference type="EMBL" id="WFLN01000004">
    <property type="protein sequence ID" value="KAB8033767.1"/>
    <property type="molecule type" value="Genomic_DNA"/>
</dbReference>
<organism evidence="2 3">
    <name type="scientific">Fluviispira multicolorata</name>
    <dbReference type="NCBI Taxonomy" id="2654512"/>
    <lineage>
        <taxon>Bacteria</taxon>
        <taxon>Pseudomonadati</taxon>
        <taxon>Bdellovibrionota</taxon>
        <taxon>Oligoflexia</taxon>
        <taxon>Silvanigrellales</taxon>
        <taxon>Silvanigrellaceae</taxon>
        <taxon>Fluviispira</taxon>
    </lineage>
</organism>
<keyword evidence="1" id="KW-0812">Transmembrane</keyword>
<accession>A0A833JI88</accession>
<protein>
    <submittedName>
        <fullName evidence="2">Uncharacterized protein</fullName>
    </submittedName>
</protein>
<evidence type="ECO:0000313" key="2">
    <source>
        <dbReference type="EMBL" id="KAB8033767.1"/>
    </source>
</evidence>
<feature type="transmembrane region" description="Helical" evidence="1">
    <location>
        <begin position="54"/>
        <end position="71"/>
    </location>
</feature>
<evidence type="ECO:0000256" key="1">
    <source>
        <dbReference type="SAM" id="Phobius"/>
    </source>
</evidence>
<evidence type="ECO:0000313" key="3">
    <source>
        <dbReference type="Proteomes" id="UP000442694"/>
    </source>
</evidence>
<dbReference type="AlphaFoldDB" id="A0A833JI88"/>
<proteinExistence type="predicted"/>
<keyword evidence="1" id="KW-1133">Transmembrane helix</keyword>
<name>A0A833JI88_9BACT</name>
<dbReference type="Proteomes" id="UP000442694">
    <property type="component" value="Unassembled WGS sequence"/>
</dbReference>
<gene>
    <name evidence="2" type="ORF">GCL57_03405</name>
</gene>
<keyword evidence="1" id="KW-0472">Membrane</keyword>